<gene>
    <name evidence="8" type="ORF">F8S09_05770</name>
</gene>
<sequence>MTSAPLPPRRAAVAALRWILPGVVVLGLTAAALTPDARAFLGEGWEALTSSDPAVTRAFVEDLGWAGPLALLAGFVLQAAVPVLPALVMTAVTARAYGPVEGFLLVYLGTLLGAAAGYGLGRALGDTLVRALAGERARQTAHTFAERYGLQGVLLVRLMPVLSADVLNLVAGAAGMGFRPFMVATAAGALPVTALVVWLSGSATRMAWGLGLLSAVVGLVVLGRWWALRRSGARG</sequence>
<evidence type="ECO:0000256" key="2">
    <source>
        <dbReference type="ARBA" id="ARBA00022475"/>
    </source>
</evidence>
<evidence type="ECO:0000259" key="7">
    <source>
        <dbReference type="Pfam" id="PF09335"/>
    </source>
</evidence>
<dbReference type="PANTHER" id="PTHR12677">
    <property type="entry name" value="GOLGI APPARATUS MEMBRANE PROTEIN TVP38-RELATED"/>
    <property type="match status" value="1"/>
</dbReference>
<feature type="domain" description="VTT" evidence="7">
    <location>
        <begin position="84"/>
        <end position="198"/>
    </location>
</feature>
<reference evidence="8 9" key="1">
    <citation type="submission" date="2019-10" db="EMBL/GenBank/DDBJ databases">
        <title>Deinococcus sp. isolated from soil.</title>
        <authorList>
            <person name="Li Y."/>
            <person name="Wang J."/>
        </authorList>
    </citation>
    <scope>NUCLEOTIDE SEQUENCE [LARGE SCALE GENOMIC DNA]</scope>
    <source>
        <strain evidence="8 9">SDU3-2</strain>
    </source>
</reference>
<comment type="similarity">
    <text evidence="6">Belongs to the TVP38/TMEM64 family.</text>
</comment>
<evidence type="ECO:0000256" key="6">
    <source>
        <dbReference type="RuleBase" id="RU366058"/>
    </source>
</evidence>
<protein>
    <recommendedName>
        <fullName evidence="6">TVP38/TMEM64 family membrane protein</fullName>
    </recommendedName>
</protein>
<evidence type="ECO:0000313" key="8">
    <source>
        <dbReference type="EMBL" id="MPY66207.1"/>
    </source>
</evidence>
<dbReference type="InterPro" id="IPR015414">
    <property type="entry name" value="TMEM64"/>
</dbReference>
<dbReference type="AlphaFoldDB" id="A0A7X1TRD1"/>
<dbReference type="EMBL" id="WBSL01000001">
    <property type="protein sequence ID" value="MPY66207.1"/>
    <property type="molecule type" value="Genomic_DNA"/>
</dbReference>
<name>A0A7X1TRD1_9DEIO</name>
<keyword evidence="9" id="KW-1185">Reference proteome</keyword>
<dbReference type="GO" id="GO:0005886">
    <property type="term" value="C:plasma membrane"/>
    <property type="evidence" value="ECO:0007669"/>
    <property type="project" value="UniProtKB-SubCell"/>
</dbReference>
<keyword evidence="4 6" id="KW-1133">Transmembrane helix</keyword>
<keyword evidence="2 6" id="KW-1003">Cell membrane</keyword>
<feature type="transmembrane region" description="Helical" evidence="6">
    <location>
        <begin position="69"/>
        <end position="92"/>
    </location>
</feature>
<organism evidence="8 9">
    <name type="scientific">Deinococcus terrestris</name>
    <dbReference type="NCBI Taxonomy" id="2651870"/>
    <lineage>
        <taxon>Bacteria</taxon>
        <taxon>Thermotogati</taxon>
        <taxon>Deinococcota</taxon>
        <taxon>Deinococci</taxon>
        <taxon>Deinococcales</taxon>
        <taxon>Deinococcaceae</taxon>
        <taxon>Deinococcus</taxon>
    </lineage>
</organism>
<keyword evidence="3 6" id="KW-0812">Transmembrane</keyword>
<accession>A0A7X1TRD1</accession>
<dbReference type="InterPro" id="IPR032816">
    <property type="entry name" value="VTT_dom"/>
</dbReference>
<dbReference type="RefSeq" id="WP_152869661.1">
    <property type="nucleotide sequence ID" value="NZ_WBSL01000001.1"/>
</dbReference>
<dbReference type="Proteomes" id="UP000484842">
    <property type="component" value="Unassembled WGS sequence"/>
</dbReference>
<dbReference type="Pfam" id="PF09335">
    <property type="entry name" value="VTT_dom"/>
    <property type="match status" value="1"/>
</dbReference>
<keyword evidence="5 6" id="KW-0472">Membrane</keyword>
<evidence type="ECO:0000256" key="1">
    <source>
        <dbReference type="ARBA" id="ARBA00004651"/>
    </source>
</evidence>
<evidence type="ECO:0000256" key="5">
    <source>
        <dbReference type="ARBA" id="ARBA00023136"/>
    </source>
</evidence>
<evidence type="ECO:0000256" key="4">
    <source>
        <dbReference type="ARBA" id="ARBA00022989"/>
    </source>
</evidence>
<evidence type="ECO:0000256" key="3">
    <source>
        <dbReference type="ARBA" id="ARBA00022692"/>
    </source>
</evidence>
<feature type="transmembrane region" description="Helical" evidence="6">
    <location>
        <begin position="12"/>
        <end position="33"/>
    </location>
</feature>
<comment type="subcellular location">
    <subcellularLocation>
        <location evidence="1 6">Cell membrane</location>
        <topology evidence="1 6">Multi-pass membrane protein</topology>
    </subcellularLocation>
</comment>
<dbReference type="PANTHER" id="PTHR12677:SF59">
    <property type="entry name" value="GOLGI APPARATUS MEMBRANE PROTEIN TVP38-RELATED"/>
    <property type="match status" value="1"/>
</dbReference>
<comment type="caution">
    <text evidence="8">The sequence shown here is derived from an EMBL/GenBank/DDBJ whole genome shotgun (WGS) entry which is preliminary data.</text>
</comment>
<proteinExistence type="inferred from homology"/>
<evidence type="ECO:0000313" key="9">
    <source>
        <dbReference type="Proteomes" id="UP000484842"/>
    </source>
</evidence>
<feature type="transmembrane region" description="Helical" evidence="6">
    <location>
        <begin position="104"/>
        <end position="121"/>
    </location>
</feature>
<feature type="transmembrane region" description="Helical" evidence="6">
    <location>
        <begin position="206"/>
        <end position="227"/>
    </location>
</feature>
<feature type="transmembrane region" description="Helical" evidence="6">
    <location>
        <begin position="181"/>
        <end position="200"/>
    </location>
</feature>